<evidence type="ECO:0000313" key="1">
    <source>
        <dbReference type="EMBL" id="SEM20868.1"/>
    </source>
</evidence>
<dbReference type="Proteomes" id="UP000198553">
    <property type="component" value="Unassembled WGS sequence"/>
</dbReference>
<protein>
    <submittedName>
        <fullName evidence="1">Uncharacterized protein</fullName>
    </submittedName>
</protein>
<accession>A0A1H7WIP5</accession>
<dbReference type="STRING" id="930146.SAMN05192533_101421"/>
<evidence type="ECO:0000313" key="2">
    <source>
        <dbReference type="Proteomes" id="UP000198553"/>
    </source>
</evidence>
<dbReference type="RefSeq" id="WP_170843767.1">
    <property type="nucleotide sequence ID" value="NZ_FOBW01000001.1"/>
</dbReference>
<sequence length="47" mass="5390">MPDQEAKSPKSMPYSIWDTRTNKQAERAYKAIVAAKKQDKPADHQTE</sequence>
<keyword evidence="2" id="KW-1185">Reference proteome</keyword>
<gene>
    <name evidence="1" type="ORF">SAMN05192533_101421</name>
</gene>
<dbReference type="EMBL" id="FOBW01000001">
    <property type="protein sequence ID" value="SEM20868.1"/>
    <property type="molecule type" value="Genomic_DNA"/>
</dbReference>
<proteinExistence type="predicted"/>
<organism evidence="1 2">
    <name type="scientific">Mesobacillus persicus</name>
    <dbReference type="NCBI Taxonomy" id="930146"/>
    <lineage>
        <taxon>Bacteria</taxon>
        <taxon>Bacillati</taxon>
        <taxon>Bacillota</taxon>
        <taxon>Bacilli</taxon>
        <taxon>Bacillales</taxon>
        <taxon>Bacillaceae</taxon>
        <taxon>Mesobacillus</taxon>
    </lineage>
</organism>
<dbReference type="AlphaFoldDB" id="A0A1H7WIP5"/>
<reference evidence="2" key="1">
    <citation type="submission" date="2016-10" db="EMBL/GenBank/DDBJ databases">
        <authorList>
            <person name="Varghese N."/>
            <person name="Submissions S."/>
        </authorList>
    </citation>
    <scope>NUCLEOTIDE SEQUENCE [LARGE SCALE GENOMIC DNA]</scope>
    <source>
        <strain evidence="2">B48,IBRC-M 10115,DSM 25386,CECT 8001</strain>
    </source>
</reference>
<name>A0A1H7WIP5_9BACI</name>